<sequence>MATSFVKQFTFVNRTRFLALHDSCSKFAPDSSTPMMDTFGAIRFTYAAIPAIKPPPPTGTKIASGHLPDIYMRNLRDATQRQDKISNLTQDFHADSSVPGNHHRIIEWVYECSSFVLSDLDGMFLQLCSAPGPTSYKRQTIPSRLQSGDLAQQFRCDRSVEMKAIKIYTMRSLIGS</sequence>
<keyword evidence="2" id="KW-1185">Reference proteome</keyword>
<dbReference type="EMBL" id="CAIX01000010">
    <property type="protein sequence ID" value="CCI40630.1"/>
    <property type="molecule type" value="Genomic_DNA"/>
</dbReference>
<dbReference type="InParanoid" id="A0A024G1U5"/>
<evidence type="ECO:0000313" key="2">
    <source>
        <dbReference type="Proteomes" id="UP000053237"/>
    </source>
</evidence>
<dbReference type="Proteomes" id="UP000053237">
    <property type="component" value="Unassembled WGS sequence"/>
</dbReference>
<organism evidence="1 2">
    <name type="scientific">Albugo candida</name>
    <dbReference type="NCBI Taxonomy" id="65357"/>
    <lineage>
        <taxon>Eukaryota</taxon>
        <taxon>Sar</taxon>
        <taxon>Stramenopiles</taxon>
        <taxon>Oomycota</taxon>
        <taxon>Peronosporomycetes</taxon>
        <taxon>Albuginales</taxon>
        <taxon>Albuginaceae</taxon>
        <taxon>Albugo</taxon>
    </lineage>
</organism>
<protein>
    <submittedName>
        <fullName evidence="1">Uncharacterized protein</fullName>
    </submittedName>
</protein>
<gene>
    <name evidence="1" type="ORF">BN9_014140</name>
</gene>
<reference evidence="1 2" key="1">
    <citation type="submission" date="2012-05" db="EMBL/GenBank/DDBJ databases">
        <title>Recombination and specialization in a pathogen metapopulation.</title>
        <authorList>
            <person name="Gardiner A."/>
            <person name="Kemen E."/>
            <person name="Schultz-Larsen T."/>
            <person name="MacLean D."/>
            <person name="Van Oosterhout C."/>
            <person name="Jones J.D.G."/>
        </authorList>
    </citation>
    <scope>NUCLEOTIDE SEQUENCE [LARGE SCALE GENOMIC DNA]</scope>
    <source>
        <strain evidence="1 2">Ac Nc2</strain>
    </source>
</reference>
<dbReference type="AlphaFoldDB" id="A0A024G1U5"/>
<proteinExistence type="predicted"/>
<comment type="caution">
    <text evidence="1">The sequence shown here is derived from an EMBL/GenBank/DDBJ whole genome shotgun (WGS) entry which is preliminary data.</text>
</comment>
<name>A0A024G1U5_9STRA</name>
<evidence type="ECO:0000313" key="1">
    <source>
        <dbReference type="EMBL" id="CCI40630.1"/>
    </source>
</evidence>
<accession>A0A024G1U5</accession>